<evidence type="ECO:0000313" key="2">
    <source>
        <dbReference type="Proteomes" id="UP001143856"/>
    </source>
</evidence>
<evidence type="ECO:0000313" key="1">
    <source>
        <dbReference type="EMBL" id="KAJ2988678.1"/>
    </source>
</evidence>
<proteinExistence type="predicted"/>
<organism evidence="1 2">
    <name type="scientific">Xylaria curta</name>
    <dbReference type="NCBI Taxonomy" id="42375"/>
    <lineage>
        <taxon>Eukaryota</taxon>
        <taxon>Fungi</taxon>
        <taxon>Dikarya</taxon>
        <taxon>Ascomycota</taxon>
        <taxon>Pezizomycotina</taxon>
        <taxon>Sordariomycetes</taxon>
        <taxon>Xylariomycetidae</taxon>
        <taxon>Xylariales</taxon>
        <taxon>Xylariaceae</taxon>
        <taxon>Xylaria</taxon>
    </lineage>
</organism>
<dbReference type="EMBL" id="JAPDGR010000618">
    <property type="protein sequence ID" value="KAJ2988678.1"/>
    <property type="molecule type" value="Genomic_DNA"/>
</dbReference>
<name>A0ACC1PBC7_9PEZI</name>
<accession>A0ACC1PBC7</accession>
<dbReference type="Proteomes" id="UP001143856">
    <property type="component" value="Unassembled WGS sequence"/>
</dbReference>
<reference evidence="1" key="1">
    <citation type="submission" date="2022-10" db="EMBL/GenBank/DDBJ databases">
        <title>Genome Sequence of Xylaria curta.</title>
        <authorList>
            <person name="Buettner E."/>
        </authorList>
    </citation>
    <scope>NUCLEOTIDE SEQUENCE</scope>
    <source>
        <strain evidence="1">Babe10</strain>
    </source>
</reference>
<protein>
    <submittedName>
        <fullName evidence="1">Uncharacterized protein</fullName>
    </submittedName>
</protein>
<keyword evidence="2" id="KW-1185">Reference proteome</keyword>
<gene>
    <name evidence="1" type="ORF">NUW58_g3850</name>
</gene>
<comment type="caution">
    <text evidence="1">The sequence shown here is derived from an EMBL/GenBank/DDBJ whole genome shotgun (WGS) entry which is preliminary data.</text>
</comment>
<sequence length="895" mass="99618">MAELAGTVLAAVSVGDPLIRAIRYLGRVCRATKNVPNSLTRLEHTGETICLYLGKVQDGIKQNPSECTLDFAQWLEDERKVLEHLAVEIRDFTNKVHQRLQKSTVLGGVTFAMEESEISNIESRLASHVSILDCMRRICQQESLESRIALLERLESKKLRAQTASSLAVCSESWCNVSSSMDESGHLDDELPYEEVLKKSKAYKRAAMRKLFDSNDAAGESLSLEIAAAAQPVTPIDSKRQIYMVPQTTDEPYNSANMSSFHDPCSYSDIVSTHRSGLHTTSSTYSSSFQQQDSSASPVWNTQDTAPSFSTPITAQSVETWDEEVKNNDHHMSVKVEIEGFGHGSTVLGQFNKGNAYDQVTVTISTLRDDILRSASKDHSGVSVTPKHRVIVTYQTTEESEAGLILPLNPGFLAGAIEELDSGFYSRLLVSATFVKSQPEEMEAKTAVAVLDELKTGNEKSTRRNAAQFPSIESVLGLSHQPQDCQHKVDDQSPWSLKWISNDFIRFSTMRPSIYDLMPDGPEWTEMQVVARGGSSTVYRVKISQSHQSWIGGSDAYALKVLKPEHKHTFEREVEAHSQFASKNHPHIVPLLMAYARDNHFHLLLPWADGTLASVFQCRSTAEALNTAPWIIQQFAGLADALETLHTHKSHPPSKASASDSKVKYWRHGDIKPENILVFQDSQGRGSETGASRGKILKLSDFGLTRFHGQYSQGTSSIHKECTGTVAYMAPDHTISKESDIWSFGAVLAEVLVWVYGGRKSFVFKDGDGRGYLINQDGSIQLHPSFSDLRSWVRQMIDKRRPEGYKHFSSDGNSLATAWEDIHHLVRRCLDLQPEQRPSAREVADSLLVAANDHLGLSLTAKERGSVTYLIMEEFETNLMLSLDINRSPRRAQDP</sequence>